<evidence type="ECO:0000256" key="1">
    <source>
        <dbReference type="ARBA" id="ARBA00022679"/>
    </source>
</evidence>
<keyword evidence="7" id="KW-1185">Reference proteome</keyword>
<proteinExistence type="predicted"/>
<name>A0A1H8SEX3_9ACTN</name>
<dbReference type="PIRSF" id="PIRSF036625">
    <property type="entry name" value="GAF_ANTAR"/>
    <property type="match status" value="1"/>
</dbReference>
<reference evidence="7" key="1">
    <citation type="submission" date="2016-10" db="EMBL/GenBank/DDBJ databases">
        <authorList>
            <person name="Varghese N."/>
            <person name="Submissions S."/>
        </authorList>
    </citation>
    <scope>NUCLEOTIDE SEQUENCE [LARGE SCALE GENOMIC DNA]</scope>
    <source>
        <strain evidence="7">DSM 45413</strain>
    </source>
</reference>
<dbReference type="PROSITE" id="PS50921">
    <property type="entry name" value="ANTAR"/>
    <property type="match status" value="1"/>
</dbReference>
<dbReference type="InterPro" id="IPR036388">
    <property type="entry name" value="WH-like_DNA-bd_sf"/>
</dbReference>
<keyword evidence="1" id="KW-0808">Transferase</keyword>
<dbReference type="InterPro" id="IPR012074">
    <property type="entry name" value="GAF_ANTAR"/>
</dbReference>
<feature type="domain" description="ANTAR" evidence="5">
    <location>
        <begin position="168"/>
        <end position="229"/>
    </location>
</feature>
<dbReference type="Proteomes" id="UP000198960">
    <property type="component" value="Unassembled WGS sequence"/>
</dbReference>
<dbReference type="RefSeq" id="WP_091942043.1">
    <property type="nucleotide sequence ID" value="NZ_FOEE01000004.1"/>
</dbReference>
<evidence type="ECO:0000259" key="5">
    <source>
        <dbReference type="PROSITE" id="PS50921"/>
    </source>
</evidence>
<dbReference type="InterPro" id="IPR011006">
    <property type="entry name" value="CheY-like_superfamily"/>
</dbReference>
<dbReference type="SUPFAM" id="SSF55781">
    <property type="entry name" value="GAF domain-like"/>
    <property type="match status" value="1"/>
</dbReference>
<evidence type="ECO:0000256" key="4">
    <source>
        <dbReference type="ARBA" id="ARBA00023163"/>
    </source>
</evidence>
<protein>
    <submittedName>
        <fullName evidence="6">GAF domain-containing protein</fullName>
    </submittedName>
</protein>
<accession>A0A1H8SEX3</accession>
<dbReference type="InterPro" id="IPR003018">
    <property type="entry name" value="GAF"/>
</dbReference>
<dbReference type="Pfam" id="PF13185">
    <property type="entry name" value="GAF_2"/>
    <property type="match status" value="1"/>
</dbReference>
<keyword evidence="2" id="KW-0418">Kinase</keyword>
<keyword evidence="4" id="KW-0804">Transcription</keyword>
<dbReference type="SMART" id="SM00065">
    <property type="entry name" value="GAF"/>
    <property type="match status" value="1"/>
</dbReference>
<dbReference type="SUPFAM" id="SSF52172">
    <property type="entry name" value="CheY-like"/>
    <property type="match status" value="1"/>
</dbReference>
<dbReference type="SMART" id="SM01012">
    <property type="entry name" value="ANTAR"/>
    <property type="match status" value="1"/>
</dbReference>
<dbReference type="Gene3D" id="3.30.450.40">
    <property type="match status" value="1"/>
</dbReference>
<evidence type="ECO:0000256" key="2">
    <source>
        <dbReference type="ARBA" id="ARBA00022777"/>
    </source>
</evidence>
<dbReference type="InterPro" id="IPR029016">
    <property type="entry name" value="GAF-like_dom_sf"/>
</dbReference>
<organism evidence="6 7">
    <name type="scientific">Trujillonella endophytica</name>
    <dbReference type="NCBI Taxonomy" id="673521"/>
    <lineage>
        <taxon>Bacteria</taxon>
        <taxon>Bacillati</taxon>
        <taxon>Actinomycetota</taxon>
        <taxon>Actinomycetes</taxon>
        <taxon>Geodermatophilales</taxon>
        <taxon>Geodermatophilaceae</taxon>
        <taxon>Trujillonella</taxon>
    </lineage>
</organism>
<dbReference type="Gene3D" id="1.10.10.10">
    <property type="entry name" value="Winged helix-like DNA-binding domain superfamily/Winged helix DNA-binding domain"/>
    <property type="match status" value="1"/>
</dbReference>
<dbReference type="InterPro" id="IPR005561">
    <property type="entry name" value="ANTAR"/>
</dbReference>
<evidence type="ECO:0000313" key="7">
    <source>
        <dbReference type="Proteomes" id="UP000198960"/>
    </source>
</evidence>
<dbReference type="EMBL" id="FOEE01000004">
    <property type="protein sequence ID" value="SEO77579.1"/>
    <property type="molecule type" value="Genomic_DNA"/>
</dbReference>
<dbReference type="OrthoDB" id="3683444at2"/>
<dbReference type="STRING" id="673521.SAMN05660991_01682"/>
<gene>
    <name evidence="6" type="ORF">SAMN05660991_01682</name>
</gene>
<sequence length="242" mass="26132">MTAREELIADALVQLADTLVDDFDVIDFLHLLTERAVGLLDADAAGIMLADQRGGLEVLAASSHEVHLIELFELQNQEGPCLEAFRTGAAVTRTDLAEMRAAWPSFTERLEQAGFASAQAVPMRLRDEVIGALNVFRVTPGPLDGSDMKLARALADVATVGLLQERAIHARERLAEQLQGALNSRVLIEQAKGVLAERTGLEVDRAFAVMRTHARRSGIPLHAVAERVVRGGADLELDLGTA</sequence>
<dbReference type="GO" id="GO:0016301">
    <property type="term" value="F:kinase activity"/>
    <property type="evidence" value="ECO:0007669"/>
    <property type="project" value="UniProtKB-KW"/>
</dbReference>
<dbReference type="GO" id="GO:0003723">
    <property type="term" value="F:RNA binding"/>
    <property type="evidence" value="ECO:0007669"/>
    <property type="project" value="InterPro"/>
</dbReference>
<evidence type="ECO:0000313" key="6">
    <source>
        <dbReference type="EMBL" id="SEO77579.1"/>
    </source>
</evidence>
<keyword evidence="3" id="KW-0805">Transcription regulation</keyword>
<dbReference type="AlphaFoldDB" id="A0A1H8SEX3"/>
<dbReference type="Pfam" id="PF03861">
    <property type="entry name" value="ANTAR"/>
    <property type="match status" value="1"/>
</dbReference>
<evidence type="ECO:0000256" key="3">
    <source>
        <dbReference type="ARBA" id="ARBA00023015"/>
    </source>
</evidence>